<dbReference type="GeneID" id="78510800"/>
<organism evidence="2 3">
    <name type="scientific">Schleiferilactobacillus harbinensis</name>
    <dbReference type="NCBI Taxonomy" id="304207"/>
    <lineage>
        <taxon>Bacteria</taxon>
        <taxon>Bacillati</taxon>
        <taxon>Bacillota</taxon>
        <taxon>Bacilli</taxon>
        <taxon>Lactobacillales</taxon>
        <taxon>Lactobacillaceae</taxon>
        <taxon>Schleiferilactobacillus</taxon>
    </lineage>
</organism>
<dbReference type="Pfam" id="PF05532">
    <property type="entry name" value="CsbD"/>
    <property type="match status" value="1"/>
</dbReference>
<reference evidence="2 3" key="1">
    <citation type="submission" date="2019-10" db="EMBL/GenBank/DDBJ databases">
        <title>The completed genome of Lactobacillus harbinensis M1.</title>
        <authorList>
            <person name="Zheng Y."/>
        </authorList>
    </citation>
    <scope>NUCLEOTIDE SEQUENCE [LARGE SCALE GENOMIC DNA]</scope>
    <source>
        <strain evidence="2 3">M1</strain>
    </source>
</reference>
<dbReference type="InterPro" id="IPR008462">
    <property type="entry name" value="CsbD"/>
</dbReference>
<dbReference type="KEGG" id="lhb:D1010_00570"/>
<accession>A0A510TRZ4</accession>
<dbReference type="InterPro" id="IPR036629">
    <property type="entry name" value="YjbJ_sf"/>
</dbReference>
<dbReference type="SUPFAM" id="SSF69047">
    <property type="entry name" value="Hypothetical protein YjbJ"/>
    <property type="match status" value="1"/>
</dbReference>
<evidence type="ECO:0000256" key="1">
    <source>
        <dbReference type="ARBA" id="ARBA00009129"/>
    </source>
</evidence>
<dbReference type="EMBL" id="CP045143">
    <property type="protein sequence ID" value="QFR22054.1"/>
    <property type="molecule type" value="Genomic_DNA"/>
</dbReference>
<dbReference type="RefSeq" id="WP_063516456.1">
    <property type="nucleotide sequence ID" value="NZ_BJTX01000003.1"/>
</dbReference>
<dbReference type="Proteomes" id="UP000326779">
    <property type="component" value="Chromosome"/>
</dbReference>
<dbReference type="Gene3D" id="6.10.140.1430">
    <property type="match status" value="1"/>
</dbReference>
<proteinExistence type="inferred from homology"/>
<gene>
    <name evidence="2" type="ORF">D1010_00570</name>
</gene>
<protein>
    <submittedName>
        <fullName evidence="2">CsbD family protein</fullName>
    </submittedName>
</protein>
<dbReference type="AlphaFoldDB" id="A0A510TRZ4"/>
<evidence type="ECO:0000313" key="2">
    <source>
        <dbReference type="EMBL" id="QFR22054.1"/>
    </source>
</evidence>
<comment type="similarity">
    <text evidence="1">Belongs to the UPF0337 (CsbD) family.</text>
</comment>
<evidence type="ECO:0000313" key="3">
    <source>
        <dbReference type="Proteomes" id="UP000326779"/>
    </source>
</evidence>
<name>A0A510TRZ4_9LACO</name>
<sequence>MSKTDDELKNTKDHLVGKTKEAYGKVTGDKQAETEGKAQDLKADVGDKVSEIKEAVSEKVGDLIDAVKDKTEKKED</sequence>